<evidence type="ECO:0000256" key="5">
    <source>
        <dbReference type="RuleBase" id="RU003845"/>
    </source>
</evidence>
<dbReference type="FunFam" id="1.10.287.2720:FF:000001">
    <property type="entry name" value="Oxysterol-binding OBPalpha"/>
    <property type="match status" value="1"/>
</dbReference>
<feature type="compositionally biased region" description="Polar residues" evidence="6">
    <location>
        <begin position="255"/>
        <end position="270"/>
    </location>
</feature>
<dbReference type="FunFam" id="2.40.160.120:FF:000002">
    <property type="entry name" value="Oxysterol-binding protein"/>
    <property type="match status" value="1"/>
</dbReference>
<dbReference type="EMBL" id="CAXITT010000216">
    <property type="protein sequence ID" value="CAL1535992.1"/>
    <property type="molecule type" value="Genomic_DNA"/>
</dbReference>
<dbReference type="GO" id="GO:0032934">
    <property type="term" value="F:sterol binding"/>
    <property type="evidence" value="ECO:0007669"/>
    <property type="project" value="TreeGrafter"/>
</dbReference>
<evidence type="ECO:0000256" key="3">
    <source>
        <dbReference type="ARBA" id="ARBA00023121"/>
    </source>
</evidence>
<protein>
    <recommendedName>
        <fullName evidence="5">Oxysterol-binding protein</fullName>
    </recommendedName>
</protein>
<feature type="domain" description="PH" evidence="7">
    <location>
        <begin position="152"/>
        <end position="249"/>
    </location>
</feature>
<dbReference type="InterPro" id="IPR018494">
    <property type="entry name" value="Oxysterol-bd_CS"/>
</dbReference>
<comment type="caution">
    <text evidence="8">The sequence shown here is derived from an EMBL/GenBank/DDBJ whole genome shotgun (WGS) entry which is preliminary data.</text>
</comment>
<sequence length="870" mass="98627">MPVCCCCCRKCCSKRKTPPPKLPPYSSIYFKRRPWNRTTPYQLKLDRQSAAGVIPMIPDTGVGRAGSYRALTRLRQQRKLFTQAKNEREKIKLGFKWDLKTKFTRLKSLRKNKERRVKSAGTDLDEVIMEFEQLEEAKILRVNKFLSSASARVPMEGQILKFTNVVKGFQYRWFVLNPESGLLEYFEKEEHKKMRPRGSIHLAAAVVSPSEEDSQTFIISAASGEIYKLRAADAKERQLWVDRIRSTAEYHTASLAQLSNSTPPQQQPSLTMSPPSPQQTHSSPTSMPLHPQNAATSASNSLLAKDSSRRIRGCHTAPLCCHQAPKLSHSSLMLSPGPKDVTKPLFCHQALYAVTRPQSNDILIEVKDYLMEAEDCAKLLEDKIATLPPSGFYINSLDSDILMLKATAAATLQCIQDCMNILYTAEVIKTTSTFLIKFMPIQSAVDSSLRGGTFYLKPTFSAHRHKQVTSPPPHFQMLCYFRLSPWSESLPNIDDEVLDAEVHKDNDLVAVEEHKSVILHLLSQLKLGMDLTKVVLPTFILEKRSLLEMFADYMCHPDLFLKIPEIPDPEKRMLAVLEWYLSAFHVGKQGSVAKKPYNPIIGETFHCSWKLPTQDNKQQTIVYTAEQVSHHPPVSAFYFGSPDSKVNMNASIYTKSKFMGMSIGVSMVGKVRLRFEDLGEDYVFGMPSAYARSILTVPWVELGDKVSIVCEKTGYTASIVFHTKPFYGGKLHHITAEAKNNKTGEVICKVQGEWNGIMEFTYSNGSSKQLDVNTLQVHRKRVRPLEKQKEYESRKLWQHVTKALSQNNVTAATEHKKILEEIQRGGEKHRLENNISHQAKYFRNVDGVWVFKKLSDDFANDVKKLSDKIV</sequence>
<dbReference type="AlphaFoldDB" id="A0AAV2HR42"/>
<evidence type="ECO:0000313" key="9">
    <source>
        <dbReference type="Proteomes" id="UP001497497"/>
    </source>
</evidence>
<dbReference type="SUPFAM" id="SSF50729">
    <property type="entry name" value="PH domain-like"/>
    <property type="match status" value="1"/>
</dbReference>
<dbReference type="InterPro" id="IPR000648">
    <property type="entry name" value="Oxysterol-bd"/>
</dbReference>
<dbReference type="Proteomes" id="UP001497497">
    <property type="component" value="Unassembled WGS sequence"/>
</dbReference>
<dbReference type="PROSITE" id="PS01013">
    <property type="entry name" value="OSBP"/>
    <property type="match status" value="1"/>
</dbReference>
<dbReference type="Pfam" id="PF01237">
    <property type="entry name" value="Oxysterol_BP"/>
    <property type="match status" value="1"/>
</dbReference>
<dbReference type="Gene3D" id="2.30.29.30">
    <property type="entry name" value="Pleckstrin-homology domain (PH domain)/Phosphotyrosine-binding domain (PTB)"/>
    <property type="match status" value="1"/>
</dbReference>
<organism evidence="8 9">
    <name type="scientific">Lymnaea stagnalis</name>
    <name type="common">Great pond snail</name>
    <name type="synonym">Helix stagnalis</name>
    <dbReference type="NCBI Taxonomy" id="6523"/>
    <lineage>
        <taxon>Eukaryota</taxon>
        <taxon>Metazoa</taxon>
        <taxon>Spiralia</taxon>
        <taxon>Lophotrochozoa</taxon>
        <taxon>Mollusca</taxon>
        <taxon>Gastropoda</taxon>
        <taxon>Heterobranchia</taxon>
        <taxon>Euthyneura</taxon>
        <taxon>Panpulmonata</taxon>
        <taxon>Hygrophila</taxon>
        <taxon>Lymnaeoidea</taxon>
        <taxon>Lymnaeidae</taxon>
        <taxon>Lymnaea</taxon>
    </lineage>
</organism>
<comment type="similarity">
    <text evidence="4">Belongs to the OSBP family.</text>
</comment>
<dbReference type="CDD" id="cd13291">
    <property type="entry name" value="PH_ORP10_ORP11"/>
    <property type="match status" value="1"/>
</dbReference>
<dbReference type="GO" id="GO:0016020">
    <property type="term" value="C:membrane"/>
    <property type="evidence" value="ECO:0007669"/>
    <property type="project" value="TreeGrafter"/>
</dbReference>
<evidence type="ECO:0000313" key="8">
    <source>
        <dbReference type="EMBL" id="CAL1535992.1"/>
    </source>
</evidence>
<dbReference type="InterPro" id="IPR037239">
    <property type="entry name" value="OSBP_sf"/>
</dbReference>
<evidence type="ECO:0000259" key="7">
    <source>
        <dbReference type="PROSITE" id="PS50003"/>
    </source>
</evidence>
<dbReference type="Gene3D" id="1.10.287.2720">
    <property type="match status" value="1"/>
</dbReference>
<evidence type="ECO:0000256" key="6">
    <source>
        <dbReference type="SAM" id="MobiDB-lite"/>
    </source>
</evidence>
<evidence type="ECO:0000256" key="4">
    <source>
        <dbReference type="RuleBase" id="RU003844"/>
    </source>
</evidence>
<feature type="region of interest" description="Disordered" evidence="6">
    <location>
        <begin position="255"/>
        <end position="302"/>
    </location>
</feature>
<dbReference type="SMART" id="SM00233">
    <property type="entry name" value="PH"/>
    <property type="match status" value="1"/>
</dbReference>
<keyword evidence="9" id="KW-1185">Reference proteome</keyword>
<dbReference type="InterPro" id="IPR001849">
    <property type="entry name" value="PH_domain"/>
</dbReference>
<dbReference type="SUPFAM" id="SSF144000">
    <property type="entry name" value="Oxysterol-binding protein-like"/>
    <property type="match status" value="1"/>
</dbReference>
<dbReference type="PANTHER" id="PTHR10972:SF141">
    <property type="entry name" value="OXYSTEROL-BINDING PROTEIN"/>
    <property type="match status" value="1"/>
</dbReference>
<keyword evidence="3" id="KW-0446">Lipid-binding</keyword>
<name>A0AAV2HR42_LYMST</name>
<dbReference type="Gene3D" id="3.30.70.3490">
    <property type="match status" value="1"/>
</dbReference>
<dbReference type="GO" id="GO:0006869">
    <property type="term" value="P:lipid transport"/>
    <property type="evidence" value="ECO:0007669"/>
    <property type="project" value="UniProtKB-KW"/>
</dbReference>
<keyword evidence="2 5" id="KW-0445">Lipid transport</keyword>
<dbReference type="PROSITE" id="PS50003">
    <property type="entry name" value="PH_DOMAIN"/>
    <property type="match status" value="1"/>
</dbReference>
<dbReference type="PANTHER" id="PTHR10972">
    <property type="entry name" value="OXYSTEROL-BINDING PROTEIN-RELATED"/>
    <property type="match status" value="1"/>
</dbReference>
<proteinExistence type="inferred from homology"/>
<evidence type="ECO:0000256" key="1">
    <source>
        <dbReference type="ARBA" id="ARBA00022448"/>
    </source>
</evidence>
<dbReference type="GO" id="GO:0005829">
    <property type="term" value="C:cytosol"/>
    <property type="evidence" value="ECO:0007669"/>
    <property type="project" value="TreeGrafter"/>
</dbReference>
<evidence type="ECO:0000256" key="2">
    <source>
        <dbReference type="ARBA" id="ARBA00023055"/>
    </source>
</evidence>
<reference evidence="8 9" key="1">
    <citation type="submission" date="2024-04" db="EMBL/GenBank/DDBJ databases">
        <authorList>
            <consortium name="Genoscope - CEA"/>
            <person name="William W."/>
        </authorList>
    </citation>
    <scope>NUCLEOTIDE SEQUENCE [LARGE SCALE GENOMIC DNA]</scope>
</reference>
<accession>A0AAV2HR42</accession>
<feature type="compositionally biased region" description="Low complexity" evidence="6">
    <location>
        <begin position="278"/>
        <end position="302"/>
    </location>
</feature>
<dbReference type="Pfam" id="PF00169">
    <property type="entry name" value="PH"/>
    <property type="match status" value="1"/>
</dbReference>
<keyword evidence="1 5" id="KW-0813">Transport</keyword>
<gene>
    <name evidence="8" type="ORF">GSLYS_00009905001</name>
</gene>
<dbReference type="Gene3D" id="2.40.160.120">
    <property type="match status" value="1"/>
</dbReference>
<dbReference type="InterPro" id="IPR011993">
    <property type="entry name" value="PH-like_dom_sf"/>
</dbReference>